<sequence>MYDPTIANKIIESSGNSLHSRVAAWFKNNDWSLLVSPYYVDQSQNKAREIDLIVEKAVPVLDRWNERHKGYVVVRLYVECKYIYSHSVFWFADKDKLAAEQLVLSTGAFAADGTQTKNHHYLSTCPQVAKVFATEAKSQEQEPFYKALSQVLGAHVSMHSRPSFALSIRRPELDAPRRLDFPVVVCSNFTKLHRTDFFLESAPSGIEDNFQIEVQYAYPDGDRNRSRYFLIDVIEFDRLREFCDLIMHDAAVAAEFFTSQR</sequence>
<name>A0ABT1QNP8_9GAMM</name>
<keyword evidence="2" id="KW-1185">Reference proteome</keyword>
<gene>
    <name evidence="1" type="ORF">NM961_00025</name>
</gene>
<dbReference type="Proteomes" id="UP001165498">
    <property type="component" value="Unassembled WGS sequence"/>
</dbReference>
<protein>
    <submittedName>
        <fullName evidence="1">Uncharacterized protein</fullName>
    </submittedName>
</protein>
<evidence type="ECO:0000313" key="1">
    <source>
        <dbReference type="EMBL" id="MCQ4163097.1"/>
    </source>
</evidence>
<dbReference type="EMBL" id="JANFQO010000001">
    <property type="protein sequence ID" value="MCQ4163097.1"/>
    <property type="molecule type" value="Genomic_DNA"/>
</dbReference>
<accession>A0ABT1QNP8</accession>
<reference evidence="1" key="1">
    <citation type="submission" date="2022-07" db="EMBL/GenBank/DDBJ databases">
        <title>Tahibacter sp., a new gammaproteobacterium isolated from the silt sample collected at pig farm.</title>
        <authorList>
            <person name="Chen H."/>
        </authorList>
    </citation>
    <scope>NUCLEOTIDE SEQUENCE</scope>
    <source>
        <strain evidence="1">P2K</strain>
    </source>
</reference>
<comment type="caution">
    <text evidence="1">The sequence shown here is derived from an EMBL/GenBank/DDBJ whole genome shotgun (WGS) entry which is preliminary data.</text>
</comment>
<evidence type="ECO:0000313" key="2">
    <source>
        <dbReference type="Proteomes" id="UP001165498"/>
    </source>
</evidence>
<proteinExistence type="predicted"/>
<organism evidence="1 2">
    <name type="scientific">Tahibacter harae</name>
    <dbReference type="NCBI Taxonomy" id="2963937"/>
    <lineage>
        <taxon>Bacteria</taxon>
        <taxon>Pseudomonadati</taxon>
        <taxon>Pseudomonadota</taxon>
        <taxon>Gammaproteobacteria</taxon>
        <taxon>Lysobacterales</taxon>
        <taxon>Rhodanobacteraceae</taxon>
        <taxon>Tahibacter</taxon>
    </lineage>
</organism>
<dbReference type="RefSeq" id="WP_255910075.1">
    <property type="nucleotide sequence ID" value="NZ_JANFQO010000001.1"/>
</dbReference>